<dbReference type="GO" id="GO:0034338">
    <property type="term" value="F:short-chain carboxylesterase activity"/>
    <property type="evidence" value="ECO:0007669"/>
    <property type="project" value="TreeGrafter"/>
</dbReference>
<feature type="transmembrane region" description="Helical" evidence="1">
    <location>
        <begin position="187"/>
        <end position="205"/>
    </location>
</feature>
<dbReference type="GO" id="GO:0047372">
    <property type="term" value="F:monoacylglycerol lipase activity"/>
    <property type="evidence" value="ECO:0007669"/>
    <property type="project" value="TreeGrafter"/>
</dbReference>
<dbReference type="PANTHER" id="PTHR10794">
    <property type="entry name" value="ABHYDROLASE DOMAIN-CONTAINING PROTEIN"/>
    <property type="match status" value="1"/>
</dbReference>
<protein>
    <submittedName>
        <fullName evidence="3">Uncharacterized protein</fullName>
    </submittedName>
</protein>
<sequence length="428" mass="47049">MLEEYCTSHLEQVLQNGIDPWSKLDLHPTAQSFLDKLDLPSVNPYCTTPFHLSSVAMDMNESFAISNSSLGSSTLDELDLTMNDSFSESWSLLYPSLLMVVDLSFRLFASIIAPISIAYLLSAGVEGLFSISATSSASLFPRKAATNVNQKRKRQTALVDFIVCFAGLLSSTVILTDAMYVHHYGRVYGFSVFLTMVVLASQCAFRAKRARGFIVGLIAAFTLLVGSLIFHSEGEASVHQGFNSNGREFIVSYMKGSTIIKHQPIPSTTANDDSYPHPGIDLPPLHITEGLHYSQSNPIIHSIVNKWPEEKRSYDVNAGATPYTITGDARTGVPFLVKLFSAESITYNRVFLEVEDGEVVALDIALPQSPSGQLYHDYNKPVYLVLHGLNGGSNAPFIREFALRRNEEGSTVIVMIGRGLMDMPIRGM</sequence>
<feature type="transmembrane region" description="Helical" evidence="1">
    <location>
        <begin position="161"/>
        <end position="181"/>
    </location>
</feature>
<dbReference type="InterPro" id="IPR050960">
    <property type="entry name" value="AB_hydrolase_4_sf"/>
</dbReference>
<keyword evidence="1" id="KW-0812">Transmembrane</keyword>
<gene>
    <name evidence="2" type="ORF">DBRI00130_LOCUS7894</name>
    <name evidence="3" type="ORF">DBRI00130_LOCUS7896</name>
    <name evidence="4" type="ORF">DBRI00130_LOCUS7897</name>
    <name evidence="5" type="ORF">DBRI00130_LOCUS7899</name>
</gene>
<keyword evidence="1" id="KW-1133">Transmembrane helix</keyword>
<evidence type="ECO:0000256" key="1">
    <source>
        <dbReference type="SAM" id="Phobius"/>
    </source>
</evidence>
<dbReference type="EMBL" id="HBNS01009796">
    <property type="protein sequence ID" value="CAE4593832.1"/>
    <property type="molecule type" value="Transcribed_RNA"/>
</dbReference>
<keyword evidence="1" id="KW-0472">Membrane</keyword>
<dbReference type="EMBL" id="HBNS01009795">
    <property type="protein sequence ID" value="CAE4593830.1"/>
    <property type="molecule type" value="Transcribed_RNA"/>
</dbReference>
<dbReference type="AlphaFoldDB" id="A0A6V2CHE5"/>
<dbReference type="EMBL" id="HBNS01009798">
    <property type="protein sequence ID" value="CAE4593834.1"/>
    <property type="molecule type" value="Transcribed_RNA"/>
</dbReference>
<accession>A0A6V2CHE5</accession>
<evidence type="ECO:0000313" key="4">
    <source>
        <dbReference type="EMBL" id="CAE4593832.1"/>
    </source>
</evidence>
<feature type="transmembrane region" description="Helical" evidence="1">
    <location>
        <begin position="212"/>
        <end position="230"/>
    </location>
</feature>
<dbReference type="EMBL" id="HBNS01009793">
    <property type="protein sequence ID" value="CAE4593823.1"/>
    <property type="molecule type" value="Transcribed_RNA"/>
</dbReference>
<evidence type="ECO:0000313" key="3">
    <source>
        <dbReference type="EMBL" id="CAE4593830.1"/>
    </source>
</evidence>
<dbReference type="PANTHER" id="PTHR10794:SF63">
    <property type="entry name" value="ALPHA_BETA HYDROLASE 1, ISOFORM A"/>
    <property type="match status" value="1"/>
</dbReference>
<organism evidence="3">
    <name type="scientific">Ditylum brightwellii</name>
    <dbReference type="NCBI Taxonomy" id="49249"/>
    <lineage>
        <taxon>Eukaryota</taxon>
        <taxon>Sar</taxon>
        <taxon>Stramenopiles</taxon>
        <taxon>Ochrophyta</taxon>
        <taxon>Bacillariophyta</taxon>
        <taxon>Mediophyceae</taxon>
        <taxon>Lithodesmiophycidae</taxon>
        <taxon>Lithodesmiales</taxon>
        <taxon>Lithodesmiaceae</taxon>
        <taxon>Ditylum</taxon>
    </lineage>
</organism>
<evidence type="ECO:0000313" key="2">
    <source>
        <dbReference type="EMBL" id="CAE4593823.1"/>
    </source>
</evidence>
<proteinExistence type="predicted"/>
<reference evidence="3" key="1">
    <citation type="submission" date="2021-01" db="EMBL/GenBank/DDBJ databases">
        <authorList>
            <person name="Corre E."/>
            <person name="Pelletier E."/>
            <person name="Niang G."/>
            <person name="Scheremetjew M."/>
            <person name="Finn R."/>
            <person name="Kale V."/>
            <person name="Holt S."/>
            <person name="Cochrane G."/>
            <person name="Meng A."/>
            <person name="Brown T."/>
            <person name="Cohen L."/>
        </authorList>
    </citation>
    <scope>NUCLEOTIDE SEQUENCE</scope>
    <source>
        <strain evidence="3">GSO104</strain>
    </source>
</reference>
<evidence type="ECO:0000313" key="5">
    <source>
        <dbReference type="EMBL" id="CAE4593834.1"/>
    </source>
</evidence>
<name>A0A6V2CHE5_9STRA</name>